<keyword evidence="3" id="KW-1185">Reference proteome</keyword>
<feature type="chain" id="PRO_5045634950" evidence="1">
    <location>
        <begin position="20"/>
        <end position="98"/>
    </location>
</feature>
<dbReference type="EMBL" id="BAABDU010000004">
    <property type="protein sequence ID" value="GAA3771906.1"/>
    <property type="molecule type" value="Genomic_DNA"/>
</dbReference>
<keyword evidence="1" id="KW-0732">Signal</keyword>
<reference evidence="3" key="1">
    <citation type="journal article" date="2019" name="Int. J. Syst. Evol. Microbiol.">
        <title>The Global Catalogue of Microorganisms (GCM) 10K type strain sequencing project: providing services to taxonomists for standard genome sequencing and annotation.</title>
        <authorList>
            <consortium name="The Broad Institute Genomics Platform"/>
            <consortium name="The Broad Institute Genome Sequencing Center for Infectious Disease"/>
            <person name="Wu L."/>
            <person name="Ma J."/>
        </authorList>
    </citation>
    <scope>NUCLEOTIDE SEQUENCE [LARGE SCALE GENOMIC DNA]</scope>
    <source>
        <strain evidence="3">JCM 17337</strain>
    </source>
</reference>
<evidence type="ECO:0000313" key="2">
    <source>
        <dbReference type="EMBL" id="GAA3771906.1"/>
    </source>
</evidence>
<feature type="signal peptide" evidence="1">
    <location>
        <begin position="1"/>
        <end position="19"/>
    </location>
</feature>
<comment type="caution">
    <text evidence="2">The sequence shown here is derived from an EMBL/GenBank/DDBJ whole genome shotgun (WGS) entry which is preliminary data.</text>
</comment>
<name>A0ABP7GNZ5_9FLAO</name>
<sequence>MKNILLSFFLLLEITFSFGQTGTVTSVGALNIGTAGTNVNSTVTNSTTTPVITLNIPYASQGATGLVTTGNQVFSGQKTFTSGFFLDPAALNTRTESC</sequence>
<protein>
    <submittedName>
        <fullName evidence="2">Uncharacterized protein</fullName>
    </submittedName>
</protein>
<accession>A0ABP7GNZ5</accession>
<dbReference type="RefSeq" id="WP_345145225.1">
    <property type="nucleotide sequence ID" value="NZ_BAABDU010000004.1"/>
</dbReference>
<gene>
    <name evidence="2" type="ORF">GCM10022423_27610</name>
</gene>
<evidence type="ECO:0000256" key="1">
    <source>
        <dbReference type="SAM" id="SignalP"/>
    </source>
</evidence>
<organism evidence="2 3">
    <name type="scientific">Flavobacterium ginsengiterrae</name>
    <dbReference type="NCBI Taxonomy" id="871695"/>
    <lineage>
        <taxon>Bacteria</taxon>
        <taxon>Pseudomonadati</taxon>
        <taxon>Bacteroidota</taxon>
        <taxon>Flavobacteriia</taxon>
        <taxon>Flavobacteriales</taxon>
        <taxon>Flavobacteriaceae</taxon>
        <taxon>Flavobacterium</taxon>
    </lineage>
</organism>
<dbReference type="Proteomes" id="UP001500748">
    <property type="component" value="Unassembled WGS sequence"/>
</dbReference>
<proteinExistence type="predicted"/>
<evidence type="ECO:0000313" key="3">
    <source>
        <dbReference type="Proteomes" id="UP001500748"/>
    </source>
</evidence>